<organism evidence="1 2">
    <name type="scientific">Kingdonia uniflora</name>
    <dbReference type="NCBI Taxonomy" id="39325"/>
    <lineage>
        <taxon>Eukaryota</taxon>
        <taxon>Viridiplantae</taxon>
        <taxon>Streptophyta</taxon>
        <taxon>Embryophyta</taxon>
        <taxon>Tracheophyta</taxon>
        <taxon>Spermatophyta</taxon>
        <taxon>Magnoliopsida</taxon>
        <taxon>Ranunculales</taxon>
        <taxon>Circaeasteraceae</taxon>
        <taxon>Kingdonia</taxon>
    </lineage>
</organism>
<accession>A0A7J7MAD4</accession>
<dbReference type="EMBL" id="JACGCM010001659">
    <property type="protein sequence ID" value="KAF6151792.1"/>
    <property type="molecule type" value="Genomic_DNA"/>
</dbReference>
<evidence type="ECO:0000313" key="1">
    <source>
        <dbReference type="EMBL" id="KAF6151792.1"/>
    </source>
</evidence>
<comment type="caution">
    <text evidence="1">The sequence shown here is derived from an EMBL/GenBank/DDBJ whole genome shotgun (WGS) entry which is preliminary data.</text>
</comment>
<dbReference type="AlphaFoldDB" id="A0A7J7MAD4"/>
<gene>
    <name evidence="1" type="ORF">GIB67_010366</name>
</gene>
<evidence type="ECO:0000313" key="2">
    <source>
        <dbReference type="Proteomes" id="UP000541444"/>
    </source>
</evidence>
<sequence length="189" mass="21968">MKPTMRRNSSSMKAKVMFSKYNFYRARSGKSLTKNSMSPPNLLHLSHKIINHVSFGDSHNRMGRVICFTSVATTSARVGFKCRSVLVRLHEIYLILIEETQIPPLRLGDYPGWIIKFESPHGTTWHTISSISTTSTVNLPTWYDYFAITKDMRKLTLDKTLDLEARHLHDKNRIIHLTMDLRRVEYRLS</sequence>
<protein>
    <submittedName>
        <fullName evidence="1">Uncharacterized protein</fullName>
    </submittedName>
</protein>
<reference evidence="1 2" key="1">
    <citation type="journal article" date="2020" name="IScience">
        <title>Genome Sequencing of the Endangered Kingdonia uniflora (Circaeasteraceae, Ranunculales) Reveals Potential Mechanisms of Evolutionary Specialization.</title>
        <authorList>
            <person name="Sun Y."/>
            <person name="Deng T."/>
            <person name="Zhang A."/>
            <person name="Moore M.J."/>
            <person name="Landis J.B."/>
            <person name="Lin N."/>
            <person name="Zhang H."/>
            <person name="Zhang X."/>
            <person name="Huang J."/>
            <person name="Zhang X."/>
            <person name="Sun H."/>
            <person name="Wang H."/>
        </authorList>
    </citation>
    <scope>NUCLEOTIDE SEQUENCE [LARGE SCALE GENOMIC DNA]</scope>
    <source>
        <strain evidence="1">TB1705</strain>
        <tissue evidence="1">Leaf</tissue>
    </source>
</reference>
<proteinExistence type="predicted"/>
<dbReference type="Proteomes" id="UP000541444">
    <property type="component" value="Unassembled WGS sequence"/>
</dbReference>
<keyword evidence="2" id="KW-1185">Reference proteome</keyword>
<name>A0A7J7MAD4_9MAGN</name>